<dbReference type="Proteomes" id="UP000247781">
    <property type="component" value="Unassembled WGS sequence"/>
</dbReference>
<dbReference type="AlphaFoldDB" id="A0A318HC25"/>
<evidence type="ECO:0000313" key="2">
    <source>
        <dbReference type="Proteomes" id="UP000247781"/>
    </source>
</evidence>
<dbReference type="EMBL" id="QJJU01000016">
    <property type="protein sequence ID" value="PXX05715.1"/>
    <property type="molecule type" value="Genomic_DNA"/>
</dbReference>
<comment type="caution">
    <text evidence="1">The sequence shown here is derived from an EMBL/GenBank/DDBJ whole genome shotgun (WGS) entry which is preliminary data.</text>
</comment>
<keyword evidence="1" id="KW-0489">Methyltransferase</keyword>
<name>A0A318HC25_9MYCO</name>
<protein>
    <submittedName>
        <fullName evidence="1">Methyltransferase family protein</fullName>
    </submittedName>
</protein>
<sequence length="279" mass="30545">MESNFRRYRAVGHRVVTGFLHSEVLVLLDVLNSAQRAKQVSGAVAEIGVHHGKLFIGVQLLQRAGEKSVAIDVFGDQDLNVDGSGNGDLEKFVNNVNLWSSMDDVVVHQSDSTKVTPETLRELADDDIRFFSVDGGHTEEIVFSDMKLAEATLADGGIVIADDVFNEHWPGVAVGTQRYLEDGAKLAPFLIGFNKVFFAQSDYCEFYRTAVESDVARKLRFATGPSVYAGHEVTLIVAQGAKGILRKSQLARTIYHGTYRQMVRGLRVVSGGKGRVTGE</sequence>
<dbReference type="Pfam" id="PF13578">
    <property type="entry name" value="Methyltransf_24"/>
    <property type="match status" value="1"/>
</dbReference>
<dbReference type="GO" id="GO:0032259">
    <property type="term" value="P:methylation"/>
    <property type="evidence" value="ECO:0007669"/>
    <property type="project" value="UniProtKB-KW"/>
</dbReference>
<keyword evidence="1" id="KW-0808">Transferase</keyword>
<dbReference type="OrthoDB" id="7192174at2"/>
<proteinExistence type="predicted"/>
<dbReference type="Gene3D" id="3.40.50.150">
    <property type="entry name" value="Vaccinia Virus protein VP39"/>
    <property type="match status" value="1"/>
</dbReference>
<organism evidence="1 2">
    <name type="scientific">Mycolicibacterium moriokaense</name>
    <dbReference type="NCBI Taxonomy" id="39691"/>
    <lineage>
        <taxon>Bacteria</taxon>
        <taxon>Bacillati</taxon>
        <taxon>Actinomycetota</taxon>
        <taxon>Actinomycetes</taxon>
        <taxon>Mycobacteriales</taxon>
        <taxon>Mycobacteriaceae</taxon>
        <taxon>Mycolicibacterium</taxon>
    </lineage>
</organism>
<evidence type="ECO:0000313" key="1">
    <source>
        <dbReference type="EMBL" id="PXX05715.1"/>
    </source>
</evidence>
<gene>
    <name evidence="1" type="ORF">C8E89_11625</name>
</gene>
<reference evidence="1 2" key="2">
    <citation type="submission" date="2018-06" db="EMBL/GenBank/DDBJ databases">
        <title>Sequencing of bacterial isolates from soil warming experiment in Harvard Forest, Massachusetts, USA.</title>
        <authorList>
            <person name="Deangelis K.PhD."/>
        </authorList>
    </citation>
    <scope>NUCLEOTIDE SEQUENCE [LARGE SCALE GENOMIC DNA]</scope>
    <source>
        <strain evidence="1 2">GAS496</strain>
    </source>
</reference>
<dbReference type="GO" id="GO:0008168">
    <property type="term" value="F:methyltransferase activity"/>
    <property type="evidence" value="ECO:0007669"/>
    <property type="project" value="UniProtKB-KW"/>
</dbReference>
<keyword evidence="2" id="KW-1185">Reference proteome</keyword>
<accession>A0A318HC25</accession>
<dbReference type="RefSeq" id="WP_110318178.1">
    <property type="nucleotide sequence ID" value="NZ_QJJU01000016.1"/>
</dbReference>
<dbReference type="SUPFAM" id="SSF53335">
    <property type="entry name" value="S-adenosyl-L-methionine-dependent methyltransferases"/>
    <property type="match status" value="1"/>
</dbReference>
<dbReference type="InterPro" id="IPR029063">
    <property type="entry name" value="SAM-dependent_MTases_sf"/>
</dbReference>
<reference evidence="2" key="1">
    <citation type="submission" date="2018-05" db="EMBL/GenBank/DDBJ databases">
        <authorList>
            <person name="Deangelis K."/>
            <person name="Huntemann M."/>
            <person name="Clum A."/>
            <person name="Pillay M."/>
            <person name="Palaniappan K."/>
            <person name="Varghese N."/>
            <person name="Mikhailova N."/>
            <person name="Stamatis D."/>
            <person name="Reddy T."/>
            <person name="Daum C."/>
            <person name="Shapiro N."/>
            <person name="Ivanova N."/>
            <person name="Kyrpides N."/>
            <person name="Woyke T."/>
        </authorList>
    </citation>
    <scope>NUCLEOTIDE SEQUENCE [LARGE SCALE GENOMIC DNA]</scope>
    <source>
        <strain evidence="2">GAS496</strain>
    </source>
</reference>